<evidence type="ECO:0000259" key="3">
    <source>
        <dbReference type="Pfam" id="PF16344"/>
    </source>
</evidence>
<gene>
    <name evidence="4" type="ORF">BacF7301_17890</name>
</gene>
<keyword evidence="1" id="KW-0812">Transmembrane</keyword>
<dbReference type="EMBL" id="CP050831">
    <property type="protein sequence ID" value="QIU95906.1"/>
    <property type="molecule type" value="Genomic_DNA"/>
</dbReference>
<dbReference type="InterPro" id="IPR032508">
    <property type="entry name" value="FecR_C"/>
</dbReference>
<dbReference type="Gene3D" id="2.60.120.1440">
    <property type="match status" value="1"/>
</dbReference>
<sequence length="323" mass="37222">MENNNIARIIRKFLSSRFPSEMEEKVQKWLIKEKDTQAKEKASLDYWNELEIKADSNTYTALERVNLRIGYNKEHLKNIVSYRKFTRVAAIIIPLFLLVGFFLYSLSAGNELIEVTAAYGEQKRLLLSDNSEIWLNAGSTITYPETFAEDKRLVTLDGEAYFIVSKDTTKPFIVETSQLSIKVLGTKFNVRAYADDERISTTLTSGKVEVNVRSQLPRILQPNERLIYDKGTSHIDISTVESIDTDSWIKGRLVFTNATAEEIFRALERRYNTTIENTLSIPATRRYTVKFLKDENLNEMLNILADIIGFTYQQNENKIIITK</sequence>
<keyword evidence="5" id="KW-1185">Reference proteome</keyword>
<dbReference type="RefSeq" id="WP_167964933.1">
    <property type="nucleotide sequence ID" value="NZ_CP050831.1"/>
</dbReference>
<dbReference type="GO" id="GO:0016989">
    <property type="term" value="F:sigma factor antagonist activity"/>
    <property type="evidence" value="ECO:0007669"/>
    <property type="project" value="TreeGrafter"/>
</dbReference>
<feature type="domain" description="FecR protein" evidence="2">
    <location>
        <begin position="116"/>
        <end position="209"/>
    </location>
</feature>
<evidence type="ECO:0000256" key="1">
    <source>
        <dbReference type="SAM" id="Phobius"/>
    </source>
</evidence>
<dbReference type="PIRSF" id="PIRSF018266">
    <property type="entry name" value="FecR"/>
    <property type="match status" value="1"/>
</dbReference>
<evidence type="ECO:0000313" key="5">
    <source>
        <dbReference type="Proteomes" id="UP000501780"/>
    </source>
</evidence>
<dbReference type="InterPro" id="IPR012373">
    <property type="entry name" value="Ferrdict_sens_TM"/>
</dbReference>
<dbReference type="FunFam" id="2.60.120.1440:FF:000001">
    <property type="entry name" value="Putative anti-sigma factor"/>
    <property type="match status" value="1"/>
</dbReference>
<dbReference type="PANTHER" id="PTHR30273">
    <property type="entry name" value="PERIPLASMIC SIGNAL SENSOR AND SIGMA FACTOR ACTIVATOR FECR-RELATED"/>
    <property type="match status" value="1"/>
</dbReference>
<dbReference type="KEGG" id="bfc:BacF7301_17890"/>
<keyword evidence="1" id="KW-0472">Membrane</keyword>
<dbReference type="PANTHER" id="PTHR30273:SF2">
    <property type="entry name" value="PROTEIN FECR"/>
    <property type="match status" value="1"/>
</dbReference>
<dbReference type="InterPro" id="IPR006860">
    <property type="entry name" value="FecR"/>
</dbReference>
<dbReference type="Pfam" id="PF04773">
    <property type="entry name" value="FecR"/>
    <property type="match status" value="1"/>
</dbReference>
<dbReference type="Pfam" id="PF16344">
    <property type="entry name" value="FecR_C"/>
    <property type="match status" value="1"/>
</dbReference>
<dbReference type="Proteomes" id="UP000501780">
    <property type="component" value="Chromosome"/>
</dbReference>
<dbReference type="Gene3D" id="3.55.50.30">
    <property type="match status" value="1"/>
</dbReference>
<reference evidence="4 5" key="1">
    <citation type="submission" date="2020-03" db="EMBL/GenBank/DDBJ databases">
        <title>Genomic analysis of Bacteroides faecium CBA7301.</title>
        <authorList>
            <person name="Kim J."/>
            <person name="Roh S.W."/>
        </authorList>
    </citation>
    <scope>NUCLEOTIDE SEQUENCE [LARGE SCALE GENOMIC DNA]</scope>
    <source>
        <strain evidence="4 5">CBA7301</strain>
    </source>
</reference>
<accession>A0A6H0KR12</accession>
<keyword evidence="1" id="KW-1133">Transmembrane helix</keyword>
<dbReference type="AlphaFoldDB" id="A0A6H0KR12"/>
<organism evidence="4 5">
    <name type="scientific">Bacteroides faecium</name>
    <dbReference type="NCBI Taxonomy" id="2715212"/>
    <lineage>
        <taxon>Bacteria</taxon>
        <taxon>Pseudomonadati</taxon>
        <taxon>Bacteroidota</taxon>
        <taxon>Bacteroidia</taxon>
        <taxon>Bacteroidales</taxon>
        <taxon>Bacteroidaceae</taxon>
        <taxon>Bacteroides</taxon>
    </lineage>
</organism>
<feature type="domain" description="Protein FecR C-terminal" evidence="3">
    <location>
        <begin position="252"/>
        <end position="321"/>
    </location>
</feature>
<protein>
    <submittedName>
        <fullName evidence="4">DUF4974 domain-containing protein</fullName>
    </submittedName>
</protein>
<name>A0A6H0KR12_9BACE</name>
<evidence type="ECO:0000259" key="2">
    <source>
        <dbReference type="Pfam" id="PF04773"/>
    </source>
</evidence>
<evidence type="ECO:0000313" key="4">
    <source>
        <dbReference type="EMBL" id="QIU95906.1"/>
    </source>
</evidence>
<feature type="transmembrane region" description="Helical" evidence="1">
    <location>
        <begin position="85"/>
        <end position="106"/>
    </location>
</feature>
<proteinExistence type="predicted"/>